<keyword evidence="3" id="KW-1185">Reference proteome</keyword>
<dbReference type="Pfam" id="PF00581">
    <property type="entry name" value="Rhodanese"/>
    <property type="match status" value="1"/>
</dbReference>
<sequence>MPNPFGVPELTVQEVAEKRRSGVPFLWLDVREPVEWTAARIDDAEILTVPLSELAERQLDALPEALLDREAEIVVFCHHGVRSAQVAAWLRQQGWKRVYNMAGGIDAWAREIDPSVGSY</sequence>
<dbReference type="SUPFAM" id="SSF52821">
    <property type="entry name" value="Rhodanese/Cell cycle control phosphatase"/>
    <property type="match status" value="1"/>
</dbReference>
<dbReference type="Gene3D" id="3.40.250.10">
    <property type="entry name" value="Rhodanese-like domain"/>
    <property type="match status" value="1"/>
</dbReference>
<dbReference type="InParanoid" id="A0A540VE26"/>
<feature type="domain" description="Rhodanese" evidence="1">
    <location>
        <begin position="21"/>
        <end position="117"/>
    </location>
</feature>
<name>A0A540VE26_9CHLR</name>
<organism evidence="2 3">
    <name type="scientific">Litorilinea aerophila</name>
    <dbReference type="NCBI Taxonomy" id="1204385"/>
    <lineage>
        <taxon>Bacteria</taxon>
        <taxon>Bacillati</taxon>
        <taxon>Chloroflexota</taxon>
        <taxon>Caldilineae</taxon>
        <taxon>Caldilineales</taxon>
        <taxon>Caldilineaceae</taxon>
        <taxon>Litorilinea</taxon>
    </lineage>
</organism>
<gene>
    <name evidence="2" type="ORF">FKZ61_14465</name>
</gene>
<dbReference type="PANTHER" id="PTHR43629:SF2">
    <property type="entry name" value="RHODANESE-LIKE_PPIC DOMAIN-CONTAINING PROTEIN 12, CHLOROPLASTIC"/>
    <property type="match status" value="1"/>
</dbReference>
<dbReference type="FunCoup" id="A0A540VE26">
    <property type="interactions" value="304"/>
</dbReference>
<accession>A0A540VE26</accession>
<dbReference type="SMART" id="SM00450">
    <property type="entry name" value="RHOD"/>
    <property type="match status" value="1"/>
</dbReference>
<dbReference type="InterPro" id="IPR052204">
    <property type="entry name" value="PpiC/parvulin_rotamase"/>
</dbReference>
<dbReference type="RefSeq" id="WP_141610858.1">
    <property type="nucleotide sequence ID" value="NZ_VIGC02000018.1"/>
</dbReference>
<dbReference type="AlphaFoldDB" id="A0A540VE26"/>
<reference evidence="2 3" key="1">
    <citation type="submission" date="2019-06" db="EMBL/GenBank/DDBJ databases">
        <title>Genome sequence of Litorilinea aerophila BAA-2444.</title>
        <authorList>
            <person name="Maclea K.S."/>
            <person name="Maurais E.G."/>
            <person name="Iannazzi L.C."/>
        </authorList>
    </citation>
    <scope>NUCLEOTIDE SEQUENCE [LARGE SCALE GENOMIC DNA]</scope>
    <source>
        <strain evidence="2 3">ATCC BAA-2444</strain>
    </source>
</reference>
<dbReference type="InterPro" id="IPR001763">
    <property type="entry name" value="Rhodanese-like_dom"/>
</dbReference>
<evidence type="ECO:0000313" key="2">
    <source>
        <dbReference type="EMBL" id="TQE95006.1"/>
    </source>
</evidence>
<evidence type="ECO:0000313" key="3">
    <source>
        <dbReference type="Proteomes" id="UP000317371"/>
    </source>
</evidence>
<dbReference type="Proteomes" id="UP000317371">
    <property type="component" value="Unassembled WGS sequence"/>
</dbReference>
<dbReference type="PROSITE" id="PS50206">
    <property type="entry name" value="RHODANESE_3"/>
    <property type="match status" value="1"/>
</dbReference>
<evidence type="ECO:0000259" key="1">
    <source>
        <dbReference type="PROSITE" id="PS50206"/>
    </source>
</evidence>
<protein>
    <recommendedName>
        <fullName evidence="1">Rhodanese domain-containing protein</fullName>
    </recommendedName>
</protein>
<dbReference type="EMBL" id="VIGC01000018">
    <property type="protein sequence ID" value="TQE95006.1"/>
    <property type="molecule type" value="Genomic_DNA"/>
</dbReference>
<comment type="caution">
    <text evidence="2">The sequence shown here is derived from an EMBL/GenBank/DDBJ whole genome shotgun (WGS) entry which is preliminary data.</text>
</comment>
<dbReference type="OrthoDB" id="9800872at2"/>
<proteinExistence type="predicted"/>
<dbReference type="InterPro" id="IPR036873">
    <property type="entry name" value="Rhodanese-like_dom_sf"/>
</dbReference>
<dbReference type="PANTHER" id="PTHR43629">
    <property type="entry name" value="PEPTIDYL-PROLYL CIS-TRANS ISOMERASE"/>
    <property type="match status" value="1"/>
</dbReference>